<keyword evidence="1" id="KW-0812">Transmembrane</keyword>
<protein>
    <submittedName>
        <fullName evidence="2">DUF4199 domain-containing protein</fullName>
    </submittedName>
</protein>
<dbReference type="Pfam" id="PF13858">
    <property type="entry name" value="DUF4199"/>
    <property type="match status" value="1"/>
</dbReference>
<feature type="transmembrane region" description="Helical" evidence="1">
    <location>
        <begin position="74"/>
        <end position="95"/>
    </location>
</feature>
<evidence type="ECO:0000256" key="1">
    <source>
        <dbReference type="SAM" id="Phobius"/>
    </source>
</evidence>
<dbReference type="InterPro" id="IPR025250">
    <property type="entry name" value="DUF4199"/>
</dbReference>
<feature type="transmembrane region" description="Helical" evidence="1">
    <location>
        <begin position="138"/>
        <end position="168"/>
    </location>
</feature>
<organism evidence="2 3">
    <name type="scientific">Zhouia spongiae</name>
    <dbReference type="NCBI Taxonomy" id="2202721"/>
    <lineage>
        <taxon>Bacteria</taxon>
        <taxon>Pseudomonadati</taxon>
        <taxon>Bacteroidota</taxon>
        <taxon>Flavobacteriia</taxon>
        <taxon>Flavobacteriales</taxon>
        <taxon>Flavobacteriaceae</taxon>
        <taxon>Zhouia</taxon>
    </lineage>
</organism>
<accession>A0ABY3YKF3</accession>
<evidence type="ECO:0000313" key="2">
    <source>
        <dbReference type="EMBL" id="UNY98307.1"/>
    </source>
</evidence>
<gene>
    <name evidence="2" type="ORF">MQE36_14625</name>
</gene>
<reference evidence="2 3" key="1">
    <citation type="journal article" date="2018" name="Int. J. Syst. Evol. Microbiol.">
        <title>Zhouia spongiae sp. nov., isolated from a marine sponge.</title>
        <authorList>
            <person name="Zhuang L."/>
            <person name="Lin B."/>
            <person name="Qin F."/>
            <person name="Luo L."/>
        </authorList>
    </citation>
    <scope>NUCLEOTIDE SEQUENCE [LARGE SCALE GENOMIC DNA]</scope>
    <source>
        <strain evidence="2 3">HN-Y44</strain>
    </source>
</reference>
<feature type="transmembrane region" description="Helical" evidence="1">
    <location>
        <begin position="34"/>
        <end position="54"/>
    </location>
</feature>
<keyword evidence="1" id="KW-1133">Transmembrane helix</keyword>
<keyword evidence="3" id="KW-1185">Reference proteome</keyword>
<sequence>MKQREIVSINGFLLGVFNIILLLVVYYLDIKIMVDYNLSCVLIMLLGSIVLGVISINSMKKTLNGYISFEKAFVIFILTVLIGTIMNLLFTYALFNIIDLDAGIIAKERIYESTLDNLENYNLPRNVIREELNKVEKIIYFGFIELFKASGIFLIVSSVFGVIVSLIMKQKIED</sequence>
<dbReference type="Proteomes" id="UP000829476">
    <property type="component" value="Chromosome"/>
</dbReference>
<dbReference type="EMBL" id="CP094326">
    <property type="protein sequence ID" value="UNY98307.1"/>
    <property type="molecule type" value="Genomic_DNA"/>
</dbReference>
<keyword evidence="1" id="KW-0472">Membrane</keyword>
<feature type="transmembrane region" description="Helical" evidence="1">
    <location>
        <begin position="7"/>
        <end position="28"/>
    </location>
</feature>
<evidence type="ECO:0000313" key="3">
    <source>
        <dbReference type="Proteomes" id="UP000829476"/>
    </source>
</evidence>
<name>A0ABY3YKF3_9FLAO</name>
<proteinExistence type="predicted"/>
<dbReference type="RefSeq" id="WP_242936714.1">
    <property type="nucleotide sequence ID" value="NZ_CP094326.1"/>
</dbReference>